<dbReference type="Proteomes" id="UP000485058">
    <property type="component" value="Unassembled WGS sequence"/>
</dbReference>
<dbReference type="InterPro" id="IPR012258">
    <property type="entry name" value="Acyl-CoA_oxidase"/>
</dbReference>
<dbReference type="InterPro" id="IPR009100">
    <property type="entry name" value="AcylCoA_DH/oxidase_NM_dom_sf"/>
</dbReference>
<dbReference type="InterPro" id="IPR055060">
    <property type="entry name" value="ACOX_C_alpha1"/>
</dbReference>
<dbReference type="EMBL" id="BLLF01005513">
    <property type="protein sequence ID" value="GFH31296.1"/>
    <property type="molecule type" value="Genomic_DNA"/>
</dbReference>
<dbReference type="GO" id="GO:0005504">
    <property type="term" value="F:fatty acid binding"/>
    <property type="evidence" value="ECO:0007669"/>
    <property type="project" value="TreeGrafter"/>
</dbReference>
<dbReference type="GO" id="GO:0055088">
    <property type="term" value="P:lipid homeostasis"/>
    <property type="evidence" value="ECO:0007669"/>
    <property type="project" value="TreeGrafter"/>
</dbReference>
<dbReference type="SUPFAM" id="SSF56645">
    <property type="entry name" value="Acyl-CoA dehydrogenase NM domain-like"/>
    <property type="match status" value="1"/>
</dbReference>
<accession>A0A6A0AEZ5</accession>
<dbReference type="GO" id="GO:0071949">
    <property type="term" value="F:FAD binding"/>
    <property type="evidence" value="ECO:0007669"/>
    <property type="project" value="InterPro"/>
</dbReference>
<sequence length="166" mass="17926">CVVFAQLYTKGVNHGVHGLLVRIRNDDMTVCPGVRIEDMGHKMGCNGVDNGKLWFDHVRVPRAALLDAWSQVADQLLSGRLCIASMMQSGSKVALTVAFRYAASRLCVGPRGKSDTAILDYQLQQRALVPLLARTVCLNLGLSSVKERWAAASGFDGKAVDPKAAT</sequence>
<proteinExistence type="predicted"/>
<gene>
    <name evidence="2" type="ORF">HaLaN_30309</name>
</gene>
<dbReference type="InterPro" id="IPR036250">
    <property type="entry name" value="AcylCo_DH-like_C"/>
</dbReference>
<evidence type="ECO:0000313" key="3">
    <source>
        <dbReference type="Proteomes" id="UP000485058"/>
    </source>
</evidence>
<dbReference type="InterPro" id="IPR046373">
    <property type="entry name" value="Acyl-CoA_Oxase/DH_mid-dom_sf"/>
</dbReference>
<organism evidence="2 3">
    <name type="scientific">Haematococcus lacustris</name>
    <name type="common">Green alga</name>
    <name type="synonym">Haematococcus pluvialis</name>
    <dbReference type="NCBI Taxonomy" id="44745"/>
    <lineage>
        <taxon>Eukaryota</taxon>
        <taxon>Viridiplantae</taxon>
        <taxon>Chlorophyta</taxon>
        <taxon>core chlorophytes</taxon>
        <taxon>Chlorophyceae</taxon>
        <taxon>CS clade</taxon>
        <taxon>Chlamydomonadales</taxon>
        <taxon>Haematococcaceae</taxon>
        <taxon>Haematococcus</taxon>
    </lineage>
</organism>
<dbReference type="AlphaFoldDB" id="A0A6A0AEZ5"/>
<dbReference type="GO" id="GO:0005777">
    <property type="term" value="C:peroxisome"/>
    <property type="evidence" value="ECO:0007669"/>
    <property type="project" value="InterPro"/>
</dbReference>
<dbReference type="Gene3D" id="1.20.140.10">
    <property type="entry name" value="Butyryl-CoA Dehydrogenase, subunit A, domain 3"/>
    <property type="match status" value="1"/>
</dbReference>
<dbReference type="Pfam" id="PF22924">
    <property type="entry name" value="ACOX_C_alpha1"/>
    <property type="match status" value="1"/>
</dbReference>
<dbReference type="Gene3D" id="2.40.110.10">
    <property type="entry name" value="Butyryl-CoA Dehydrogenase, subunit A, domain 2"/>
    <property type="match status" value="1"/>
</dbReference>
<evidence type="ECO:0000313" key="2">
    <source>
        <dbReference type="EMBL" id="GFH31296.1"/>
    </source>
</evidence>
<dbReference type="SUPFAM" id="SSF47203">
    <property type="entry name" value="Acyl-CoA dehydrogenase C-terminal domain-like"/>
    <property type="match status" value="1"/>
</dbReference>
<protein>
    <submittedName>
        <fullName evidence="2">Acyl-coenzyme A oxidase</fullName>
    </submittedName>
</protein>
<keyword evidence="3" id="KW-1185">Reference proteome</keyword>
<dbReference type="PANTHER" id="PTHR10909">
    <property type="entry name" value="ELECTRON TRANSPORT OXIDOREDUCTASE"/>
    <property type="match status" value="1"/>
</dbReference>
<dbReference type="PANTHER" id="PTHR10909:SF382">
    <property type="entry name" value="ACYL-COENZYME A OXIDASE"/>
    <property type="match status" value="1"/>
</dbReference>
<dbReference type="GO" id="GO:0003997">
    <property type="term" value="F:acyl-CoA oxidase activity"/>
    <property type="evidence" value="ECO:0007669"/>
    <property type="project" value="InterPro"/>
</dbReference>
<dbReference type="GO" id="GO:0033540">
    <property type="term" value="P:fatty acid beta-oxidation using acyl-CoA oxidase"/>
    <property type="evidence" value="ECO:0007669"/>
    <property type="project" value="TreeGrafter"/>
</dbReference>
<reference evidence="2 3" key="1">
    <citation type="submission" date="2020-02" db="EMBL/GenBank/DDBJ databases">
        <title>Draft genome sequence of Haematococcus lacustris strain NIES-144.</title>
        <authorList>
            <person name="Morimoto D."/>
            <person name="Nakagawa S."/>
            <person name="Yoshida T."/>
            <person name="Sawayama S."/>
        </authorList>
    </citation>
    <scope>NUCLEOTIDE SEQUENCE [LARGE SCALE GENOMIC DNA]</scope>
    <source>
        <strain evidence="2 3">NIES-144</strain>
    </source>
</reference>
<name>A0A6A0AEZ5_HAELA</name>
<feature type="non-terminal residue" evidence="2">
    <location>
        <position position="1"/>
    </location>
</feature>
<feature type="domain" description="Acyl-CoA oxidase C-alpha1" evidence="1">
    <location>
        <begin position="76"/>
        <end position="148"/>
    </location>
</feature>
<evidence type="ECO:0000259" key="1">
    <source>
        <dbReference type="Pfam" id="PF22924"/>
    </source>
</evidence>
<comment type="caution">
    <text evidence="2">The sequence shown here is derived from an EMBL/GenBank/DDBJ whole genome shotgun (WGS) entry which is preliminary data.</text>
</comment>